<dbReference type="SUPFAM" id="SSF53335">
    <property type="entry name" value="S-adenosyl-L-methionine-dependent methyltransferases"/>
    <property type="match status" value="2"/>
</dbReference>
<keyword evidence="4" id="KW-0479">Metal-binding</keyword>
<keyword evidence="2" id="KW-0808">Transferase</keyword>
<reference evidence="8" key="2">
    <citation type="submission" date="2018-05" db="EMBL/GenBank/DDBJ databases">
        <title>OgluRS3 (Oryza glumaepatula Reference Sequence Version 3).</title>
        <authorList>
            <person name="Zhang J."/>
            <person name="Kudrna D."/>
            <person name="Lee S."/>
            <person name="Talag J."/>
            <person name="Welchert J."/>
            <person name="Wing R.A."/>
        </authorList>
    </citation>
    <scope>NUCLEOTIDE SEQUENCE [LARGE SCALE GENOMIC DNA]</scope>
</reference>
<evidence type="ECO:0000313" key="8">
    <source>
        <dbReference type="EnsemblPlants" id="OGLUM08G20390.1"/>
    </source>
</evidence>
<dbReference type="Gene3D" id="3.40.50.150">
    <property type="entry name" value="Vaccinia Virus protein VP39"/>
    <property type="match status" value="2"/>
</dbReference>
<dbReference type="Pfam" id="PF01596">
    <property type="entry name" value="Methyltransf_3"/>
    <property type="match status" value="2"/>
</dbReference>
<dbReference type="EC" id="2.1.1.175" evidence="7"/>
<proteinExistence type="inferred from homology"/>
<dbReference type="Gramene" id="OGLUM08G20390.1">
    <property type="protein sequence ID" value="OGLUM08G20390.1"/>
    <property type="gene ID" value="OGLUM08G20390"/>
</dbReference>
<name>A0A0E0AX49_9ORYZ</name>
<dbReference type="InterPro" id="IPR050362">
    <property type="entry name" value="Cation-dep_OMT"/>
</dbReference>
<dbReference type="GO" id="GO:0008757">
    <property type="term" value="F:S-adenosylmethionine-dependent methyltransferase activity"/>
    <property type="evidence" value="ECO:0007669"/>
    <property type="project" value="UniProtKB-ARBA"/>
</dbReference>
<dbReference type="eggNOG" id="KOG1663">
    <property type="taxonomic scope" value="Eukaryota"/>
</dbReference>
<evidence type="ECO:0000256" key="6">
    <source>
        <dbReference type="ARBA" id="ARBA00051549"/>
    </source>
</evidence>
<keyword evidence="3" id="KW-0949">S-adenosyl-L-methionine</keyword>
<dbReference type="PANTHER" id="PTHR10509">
    <property type="entry name" value="O-METHYLTRANSFERASE-RELATED"/>
    <property type="match status" value="1"/>
</dbReference>
<evidence type="ECO:0000313" key="9">
    <source>
        <dbReference type="Proteomes" id="UP000026961"/>
    </source>
</evidence>
<dbReference type="GO" id="GO:0008171">
    <property type="term" value="F:O-methyltransferase activity"/>
    <property type="evidence" value="ECO:0007669"/>
    <property type="project" value="InterPro"/>
</dbReference>
<dbReference type="AlphaFoldDB" id="A0A0E0AX49"/>
<dbReference type="STRING" id="40148.A0A0E0AX49"/>
<dbReference type="FunFam" id="3.40.50.150:FF:000147">
    <property type="entry name" value="Caffeoyl-CoA O-methyltransferase 1"/>
    <property type="match status" value="1"/>
</dbReference>
<dbReference type="InterPro" id="IPR002935">
    <property type="entry name" value="SAM_O-MeTrfase"/>
</dbReference>
<reference evidence="8" key="1">
    <citation type="submission" date="2015-04" db="UniProtKB">
        <authorList>
            <consortium name="EnsemblPlants"/>
        </authorList>
    </citation>
    <scope>IDENTIFICATION</scope>
</reference>
<sequence length="550" mass="60401">MATYRPGSNTLLKSDSILEYVLDTTVYPREHERLRELRLITQNHPKSFMGSSPDQMQLFSVLLKMIGARNAVEVGVFTGYSLLATALALPDDGRVVAIDVSREYYELGRPVIEDAGVAHKVDFRHGDGLAVLDQLLAGGEGKFDFAYADADKEQYRGYHERLVRLLRVGGVVAYDNTLWGGSVAMPRDTPGSSAYDRVVRDYMVGFNAMVAADDRVEACLLPVADGVTLCRRLNSCMPPSPCYLCLSSVAGEAVTEEHMSMACTKVWRSTMYTPRRLKRTTPASRVSSTAMAAANGDASHGSNGGIQIQSKEMKTAIHSNDSPKTLLKSESLHEYMLNTMVYPRENEFMRELRLITSEHTYGFMSSPPEEGQLLSLLLKLTGAKNTIEVGVFTGCSVLATALAIPDDGKVVAIDVSREYFDLGLPVIKKAGVAHKVDFREGAAMPILDNLLANEENEGKFDFAFVDADKGNYGEYHERLLRLVRAGGVLAYDNTLWGGSVALEDDSVLEEFDQDIRRSIVAFNAKIAGDPRVEAVQLPVSDGITLCRRLV</sequence>
<keyword evidence="1" id="KW-0489">Methyltransferase</keyword>
<dbReference type="Proteomes" id="UP000026961">
    <property type="component" value="Chromosome 8"/>
</dbReference>
<evidence type="ECO:0000256" key="2">
    <source>
        <dbReference type="ARBA" id="ARBA00022679"/>
    </source>
</evidence>
<accession>A0A0E0AX49</accession>
<evidence type="ECO:0000256" key="5">
    <source>
        <dbReference type="ARBA" id="ARBA00023453"/>
    </source>
</evidence>
<evidence type="ECO:0000256" key="3">
    <source>
        <dbReference type="ARBA" id="ARBA00022691"/>
    </source>
</evidence>
<protein>
    <recommendedName>
        <fullName evidence="7">tricin synthase</fullName>
        <ecNumber evidence="7">2.1.1.175</ecNumber>
    </recommendedName>
</protein>
<dbReference type="CDD" id="cd02440">
    <property type="entry name" value="AdoMet_MTases"/>
    <property type="match status" value="2"/>
</dbReference>
<dbReference type="PANTHER" id="PTHR10509:SF30">
    <property type="entry name" value="TRICIN SYNTHASE 2"/>
    <property type="match status" value="1"/>
</dbReference>
<evidence type="ECO:0000256" key="7">
    <source>
        <dbReference type="ARBA" id="ARBA00066366"/>
    </source>
</evidence>
<dbReference type="GO" id="GO:0032259">
    <property type="term" value="P:methylation"/>
    <property type="evidence" value="ECO:0007669"/>
    <property type="project" value="UniProtKB-KW"/>
</dbReference>
<comment type="similarity">
    <text evidence="5">Belongs to the class I-like SAM-binding methyltransferase superfamily. Cation-dependent O-methyltransferase family.</text>
</comment>
<dbReference type="GO" id="GO:0046872">
    <property type="term" value="F:metal ion binding"/>
    <property type="evidence" value="ECO:0007669"/>
    <property type="project" value="UniProtKB-KW"/>
</dbReference>
<evidence type="ECO:0000256" key="1">
    <source>
        <dbReference type="ARBA" id="ARBA00022603"/>
    </source>
</evidence>
<evidence type="ECO:0000256" key="4">
    <source>
        <dbReference type="ARBA" id="ARBA00022723"/>
    </source>
</evidence>
<dbReference type="InterPro" id="IPR029063">
    <property type="entry name" value="SAM-dependent_MTases_sf"/>
</dbReference>
<dbReference type="EnsemblPlants" id="OGLUM08G20390.1">
    <property type="protein sequence ID" value="OGLUM08G20390.1"/>
    <property type="gene ID" value="OGLUM08G20390"/>
</dbReference>
<organism evidence="8">
    <name type="scientific">Oryza glumipatula</name>
    <dbReference type="NCBI Taxonomy" id="40148"/>
    <lineage>
        <taxon>Eukaryota</taxon>
        <taxon>Viridiplantae</taxon>
        <taxon>Streptophyta</taxon>
        <taxon>Embryophyta</taxon>
        <taxon>Tracheophyta</taxon>
        <taxon>Spermatophyta</taxon>
        <taxon>Magnoliopsida</taxon>
        <taxon>Liliopsida</taxon>
        <taxon>Poales</taxon>
        <taxon>Poaceae</taxon>
        <taxon>BOP clade</taxon>
        <taxon>Oryzoideae</taxon>
        <taxon>Oryzeae</taxon>
        <taxon>Oryzinae</taxon>
        <taxon>Oryza</taxon>
    </lineage>
</organism>
<dbReference type="PROSITE" id="PS51682">
    <property type="entry name" value="SAM_OMT_I"/>
    <property type="match status" value="2"/>
</dbReference>
<comment type="catalytic activity">
    <reaction evidence="6">
        <text>tricetin + 2 S-adenosyl-L-methionine = 3',5'-di-O-methyltricetin + 2 S-adenosyl-L-homocysteine + 2 H(+)</text>
        <dbReference type="Rhea" id="RHEA:32347"/>
        <dbReference type="ChEBI" id="CHEBI:15378"/>
        <dbReference type="ChEBI" id="CHEBI:57856"/>
        <dbReference type="ChEBI" id="CHEBI:59789"/>
        <dbReference type="ChEBI" id="CHEBI:60016"/>
        <dbReference type="ChEBI" id="CHEBI:60045"/>
        <dbReference type="EC" id="2.1.1.175"/>
    </reaction>
</comment>
<keyword evidence="9" id="KW-1185">Reference proteome</keyword>